<feature type="compositionally biased region" description="Basic and acidic residues" evidence="11">
    <location>
        <begin position="507"/>
        <end position="518"/>
    </location>
</feature>
<accession>A0A0C3KC93</accession>
<proteinExistence type="predicted"/>
<feature type="compositionally biased region" description="Polar residues" evidence="11">
    <location>
        <begin position="390"/>
        <end position="401"/>
    </location>
</feature>
<evidence type="ECO:0000256" key="8">
    <source>
        <dbReference type="ARBA" id="ARBA00022786"/>
    </source>
</evidence>
<feature type="domain" description="RING-type" evidence="12">
    <location>
        <begin position="574"/>
        <end position="621"/>
    </location>
</feature>
<evidence type="ECO:0000256" key="5">
    <source>
        <dbReference type="ARBA" id="ARBA00022723"/>
    </source>
</evidence>
<keyword evidence="9" id="KW-0862">Zinc</keyword>
<reference evidence="15" key="2">
    <citation type="submission" date="2015-01" db="EMBL/GenBank/DDBJ databases">
        <title>Evolutionary Origins and Diversification of the Mycorrhizal Mutualists.</title>
        <authorList>
            <consortium name="DOE Joint Genome Institute"/>
            <consortium name="Mycorrhizal Genomics Consortium"/>
            <person name="Kohler A."/>
            <person name="Kuo A."/>
            <person name="Nagy L.G."/>
            <person name="Floudas D."/>
            <person name="Copeland A."/>
            <person name="Barry K.W."/>
            <person name="Cichocki N."/>
            <person name="Veneault-Fourrey C."/>
            <person name="LaButti K."/>
            <person name="Lindquist E.A."/>
            <person name="Lipzen A."/>
            <person name="Lundell T."/>
            <person name="Morin E."/>
            <person name="Murat C."/>
            <person name="Riley R."/>
            <person name="Ohm R."/>
            <person name="Sun H."/>
            <person name="Tunlid A."/>
            <person name="Henrissat B."/>
            <person name="Grigoriev I.V."/>
            <person name="Hibbett D.S."/>
            <person name="Martin F."/>
        </authorList>
    </citation>
    <scope>NUCLEOTIDE SEQUENCE [LARGE SCALE GENOMIC DNA]</scope>
    <source>
        <strain evidence="15">MUT 4182</strain>
    </source>
</reference>
<dbReference type="InterPro" id="IPR017907">
    <property type="entry name" value="Znf_RING_CS"/>
</dbReference>
<dbReference type="Proteomes" id="UP000054248">
    <property type="component" value="Unassembled WGS sequence"/>
</dbReference>
<dbReference type="AlphaFoldDB" id="A0A0C3KC93"/>
<keyword evidence="7 10" id="KW-0863">Zinc-finger</keyword>
<dbReference type="GO" id="GO:0008270">
    <property type="term" value="F:zinc ion binding"/>
    <property type="evidence" value="ECO:0007669"/>
    <property type="project" value="UniProtKB-KW"/>
</dbReference>
<evidence type="ECO:0000256" key="10">
    <source>
        <dbReference type="PROSITE-ProRule" id="PRU00175"/>
    </source>
</evidence>
<comment type="pathway">
    <text evidence="2">Protein modification; protein ubiquitination.</text>
</comment>
<dbReference type="GO" id="GO:0016567">
    <property type="term" value="P:protein ubiquitination"/>
    <property type="evidence" value="ECO:0007669"/>
    <property type="project" value="InterPro"/>
</dbReference>
<dbReference type="InterPro" id="IPR031127">
    <property type="entry name" value="E3_UB_ligase_RBR"/>
</dbReference>
<feature type="compositionally biased region" description="Basic and acidic residues" evidence="11">
    <location>
        <begin position="430"/>
        <end position="491"/>
    </location>
</feature>
<dbReference type="EC" id="2.3.2.31" evidence="3"/>
<dbReference type="PROSITE" id="PS00518">
    <property type="entry name" value="ZF_RING_1"/>
    <property type="match status" value="1"/>
</dbReference>
<dbReference type="PANTHER" id="PTHR11685">
    <property type="entry name" value="RBR FAMILY RING FINGER AND IBR DOMAIN-CONTAINING"/>
    <property type="match status" value="1"/>
</dbReference>
<evidence type="ECO:0000256" key="7">
    <source>
        <dbReference type="ARBA" id="ARBA00022771"/>
    </source>
</evidence>
<dbReference type="InterPro" id="IPR013083">
    <property type="entry name" value="Znf_RING/FYVE/PHD"/>
</dbReference>
<evidence type="ECO:0000256" key="2">
    <source>
        <dbReference type="ARBA" id="ARBA00004906"/>
    </source>
</evidence>
<dbReference type="OrthoDB" id="1431934at2759"/>
<keyword evidence="4" id="KW-0808">Transferase</keyword>
<evidence type="ECO:0000256" key="4">
    <source>
        <dbReference type="ARBA" id="ARBA00022679"/>
    </source>
</evidence>
<dbReference type="CDD" id="cd22584">
    <property type="entry name" value="Rcat_RBR_unk"/>
    <property type="match status" value="1"/>
</dbReference>
<feature type="region of interest" description="Disordered" evidence="11">
    <location>
        <begin position="342"/>
        <end position="529"/>
    </location>
</feature>
<evidence type="ECO:0000256" key="6">
    <source>
        <dbReference type="ARBA" id="ARBA00022737"/>
    </source>
</evidence>
<evidence type="ECO:0000313" key="14">
    <source>
        <dbReference type="EMBL" id="KIO19083.1"/>
    </source>
</evidence>
<evidence type="ECO:0000256" key="11">
    <source>
        <dbReference type="SAM" id="MobiDB-lite"/>
    </source>
</evidence>
<sequence length="797" mass="89252">MGAIDSDDIEYDDDYVDAQAELPPVLDPQVEKEIQLVLAGSTIVKSYGGTSQYSQRGPSACGLASFNAVRTVLEKEGHGTMGADLVREMMSRRFIEDATAICAAWTSSAHLEVDDIYQFPLFSGALRLVTTEFRQANYAEFGRLLRRLELAAANTQGKSAAAIITKPPEILAVFAIATSHVEPIGSPFIYAVFDSHSRPDLHPDGAAFSFFGKAPVAAEYLSNLLSFDATILNDENLHWQTQLLSQYSAHVFVAHEKPPLSKMEMEMELFRANIAALESKSALAEMKTNTTELQARFARSTTENARLKDELRTLNTQFESLKLALRETNRERDEAFAQLIQMEEERDGEQEWRPWKGKGKERAAALSDDKRETGSPTSFKPPSTFREMSDSASDSKTSLPSISGALGYVGKFFGGSSPAEKTSSPPRASGSHDRERERSHRHDDLPRRPREQHQDNAAHDEGDRERERSHRNHDQPARSREGQQDNEDGKSRTHRAQRSSDADQAFEEDRQLAQKLQEEDSVEQEVAETQAQANALLRDAHLARKLQQEWDDANDTVREEHYALMATLQKAFTCPVCMEKCPEDSLAKFVGCEHQYCRECLKGHIESCLEDKKFPVPCPLCMTDEKREDKDCGVLTLEVMENLGISQEAYEIWLNFEIAKYSILLDCPKCRQSVLVDKDDHATASILNCPMPSCGHMWCKKCYQTVESEEESDHSCDGSKELDKLMKVHGWKRCPGCQTPTARTHGCNHMTCGAPGCNTHFCYIDGAFICRTRNSGVAKQALDAHYTSCSLFDVPTE</sequence>
<dbReference type="EMBL" id="KN823242">
    <property type="protein sequence ID" value="KIO19083.1"/>
    <property type="molecule type" value="Genomic_DNA"/>
</dbReference>
<keyword evidence="8" id="KW-0833">Ubl conjugation pathway</keyword>
<keyword evidence="15" id="KW-1185">Reference proteome</keyword>
<protein>
    <recommendedName>
        <fullName evidence="3">RBR-type E3 ubiquitin transferase</fullName>
        <ecNumber evidence="3">2.3.2.31</ecNumber>
    </recommendedName>
</protein>
<dbReference type="SMART" id="SM00184">
    <property type="entry name" value="RING"/>
    <property type="match status" value="2"/>
</dbReference>
<dbReference type="Gene3D" id="3.30.40.10">
    <property type="entry name" value="Zinc/RING finger domain, C3HC4 (zinc finger)"/>
    <property type="match status" value="1"/>
</dbReference>
<reference evidence="14 15" key="1">
    <citation type="submission" date="2014-04" db="EMBL/GenBank/DDBJ databases">
        <authorList>
            <consortium name="DOE Joint Genome Institute"/>
            <person name="Kuo A."/>
            <person name="Girlanda M."/>
            <person name="Perotto S."/>
            <person name="Kohler A."/>
            <person name="Nagy L.G."/>
            <person name="Floudas D."/>
            <person name="Copeland A."/>
            <person name="Barry K.W."/>
            <person name="Cichocki N."/>
            <person name="Veneault-Fourrey C."/>
            <person name="LaButti K."/>
            <person name="Lindquist E.A."/>
            <person name="Lipzen A."/>
            <person name="Lundell T."/>
            <person name="Morin E."/>
            <person name="Murat C."/>
            <person name="Sun H."/>
            <person name="Tunlid A."/>
            <person name="Henrissat B."/>
            <person name="Grigoriev I.V."/>
            <person name="Hibbett D.S."/>
            <person name="Martin F."/>
            <person name="Nordberg H.P."/>
            <person name="Cantor M.N."/>
            <person name="Hua S.X."/>
        </authorList>
    </citation>
    <scope>NUCLEOTIDE SEQUENCE [LARGE SCALE GENOMIC DNA]</scope>
    <source>
        <strain evidence="14 15">MUT 4182</strain>
    </source>
</reference>
<dbReference type="STRING" id="1051891.A0A0C3KC93"/>
<evidence type="ECO:0000313" key="15">
    <source>
        <dbReference type="Proteomes" id="UP000054248"/>
    </source>
</evidence>
<evidence type="ECO:0000259" key="12">
    <source>
        <dbReference type="PROSITE" id="PS50089"/>
    </source>
</evidence>
<dbReference type="InterPro" id="IPR054694">
    <property type="entry name" value="Parkin-like_IBR"/>
</dbReference>
<dbReference type="Gene3D" id="1.20.120.1750">
    <property type="match status" value="1"/>
</dbReference>
<evidence type="ECO:0000259" key="13">
    <source>
        <dbReference type="PROSITE" id="PS51873"/>
    </source>
</evidence>
<name>A0A0C3KC93_9AGAM</name>
<dbReference type="PROSITE" id="PS50089">
    <property type="entry name" value="ZF_RING_2"/>
    <property type="match status" value="1"/>
</dbReference>
<feature type="compositionally biased region" description="Basic and acidic residues" evidence="11">
    <location>
        <begin position="349"/>
        <end position="373"/>
    </location>
</feature>
<keyword evidence="6" id="KW-0677">Repeat</keyword>
<comment type="catalytic activity">
    <reaction evidence="1">
        <text>[E2 ubiquitin-conjugating enzyme]-S-ubiquitinyl-L-cysteine + [acceptor protein]-L-lysine = [E2 ubiquitin-conjugating enzyme]-L-cysteine + [acceptor protein]-N(6)-ubiquitinyl-L-lysine.</text>
        <dbReference type="EC" id="2.3.2.31"/>
    </reaction>
</comment>
<organism evidence="14 15">
    <name type="scientific">Tulasnella calospora MUT 4182</name>
    <dbReference type="NCBI Taxonomy" id="1051891"/>
    <lineage>
        <taxon>Eukaryota</taxon>
        <taxon>Fungi</taxon>
        <taxon>Dikarya</taxon>
        <taxon>Basidiomycota</taxon>
        <taxon>Agaricomycotina</taxon>
        <taxon>Agaricomycetes</taxon>
        <taxon>Cantharellales</taxon>
        <taxon>Tulasnellaceae</taxon>
        <taxon>Tulasnella</taxon>
    </lineage>
</organism>
<evidence type="ECO:0000256" key="9">
    <source>
        <dbReference type="ARBA" id="ARBA00022833"/>
    </source>
</evidence>
<evidence type="ECO:0000256" key="1">
    <source>
        <dbReference type="ARBA" id="ARBA00001798"/>
    </source>
</evidence>
<gene>
    <name evidence="14" type="ORF">M407DRAFT_31263</name>
</gene>
<dbReference type="InterPro" id="IPR001841">
    <property type="entry name" value="Znf_RING"/>
</dbReference>
<dbReference type="HOGENOM" id="CLU_011917_1_0_1"/>
<dbReference type="PROSITE" id="PS51873">
    <property type="entry name" value="TRIAD"/>
    <property type="match status" value="1"/>
</dbReference>
<feature type="domain" description="RING-type" evidence="13">
    <location>
        <begin position="570"/>
        <end position="793"/>
    </location>
</feature>
<dbReference type="SUPFAM" id="SSF57850">
    <property type="entry name" value="RING/U-box"/>
    <property type="match status" value="2"/>
</dbReference>
<dbReference type="Pfam" id="PF22605">
    <property type="entry name" value="IBR_2"/>
    <property type="match status" value="1"/>
</dbReference>
<keyword evidence="5" id="KW-0479">Metal-binding</keyword>
<dbReference type="InterPro" id="IPR044066">
    <property type="entry name" value="TRIAD_supradom"/>
</dbReference>
<evidence type="ECO:0000256" key="3">
    <source>
        <dbReference type="ARBA" id="ARBA00012251"/>
    </source>
</evidence>
<dbReference type="GO" id="GO:0061630">
    <property type="term" value="F:ubiquitin protein ligase activity"/>
    <property type="evidence" value="ECO:0007669"/>
    <property type="project" value="UniProtKB-EC"/>
</dbReference>